<evidence type="ECO:0000256" key="2">
    <source>
        <dbReference type="ARBA" id="ARBA00022692"/>
    </source>
</evidence>
<protein>
    <submittedName>
        <fullName evidence="7">Uncharacterized protein</fullName>
    </submittedName>
</protein>
<organism evidence="7 8">
    <name type="scientific">Stomoxys calcitrans</name>
    <name type="common">Stable fly</name>
    <name type="synonym">Conops calcitrans</name>
    <dbReference type="NCBI Taxonomy" id="35570"/>
    <lineage>
        <taxon>Eukaryota</taxon>
        <taxon>Metazoa</taxon>
        <taxon>Ecdysozoa</taxon>
        <taxon>Arthropoda</taxon>
        <taxon>Hexapoda</taxon>
        <taxon>Insecta</taxon>
        <taxon>Pterygota</taxon>
        <taxon>Neoptera</taxon>
        <taxon>Endopterygota</taxon>
        <taxon>Diptera</taxon>
        <taxon>Brachycera</taxon>
        <taxon>Muscomorpha</taxon>
        <taxon>Muscoidea</taxon>
        <taxon>Muscidae</taxon>
        <taxon>Stomoxys</taxon>
    </lineage>
</organism>
<comment type="similarity">
    <text evidence="5">Belongs to the MIP/aquaporin (TC 1.A.8) family.</text>
</comment>
<dbReference type="STRING" id="35570.A0A1I8P435"/>
<keyword evidence="8" id="KW-1185">Reference proteome</keyword>
<dbReference type="InterPro" id="IPR023271">
    <property type="entry name" value="Aquaporin-like"/>
</dbReference>
<feature type="transmembrane region" description="Helical" evidence="6">
    <location>
        <begin position="20"/>
        <end position="42"/>
    </location>
</feature>
<dbReference type="SUPFAM" id="SSF81338">
    <property type="entry name" value="Aquaporin-like"/>
    <property type="match status" value="1"/>
</dbReference>
<comment type="subcellular location">
    <subcellularLocation>
        <location evidence="1">Membrane</location>
        <topology evidence="1">Multi-pass membrane protein</topology>
    </subcellularLocation>
</comment>
<keyword evidence="3 6" id="KW-1133">Transmembrane helix</keyword>
<evidence type="ECO:0000256" key="1">
    <source>
        <dbReference type="ARBA" id="ARBA00004141"/>
    </source>
</evidence>
<name>A0A1I8P435_STOCA</name>
<accession>A0A1I8P435</accession>
<dbReference type="AlphaFoldDB" id="A0A1I8P435"/>
<sequence length="68" mass="7067">MSAVVGVKDITDNKKIWRQLLAELIGTFFLVVIGVGSCTGGLDAAPSVPQIAFTFGLTVATLAQLSDT</sequence>
<dbReference type="InterPro" id="IPR000425">
    <property type="entry name" value="MIP"/>
</dbReference>
<dbReference type="EnsemblMetazoa" id="SCAU004662-RA">
    <property type="protein sequence ID" value="SCAU004662-PA"/>
    <property type="gene ID" value="SCAU004662"/>
</dbReference>
<evidence type="ECO:0000256" key="4">
    <source>
        <dbReference type="ARBA" id="ARBA00023136"/>
    </source>
</evidence>
<reference evidence="7" key="1">
    <citation type="submission" date="2020-05" db="UniProtKB">
        <authorList>
            <consortium name="EnsemblMetazoa"/>
        </authorList>
    </citation>
    <scope>IDENTIFICATION</scope>
    <source>
        <strain evidence="7">USDA</strain>
    </source>
</reference>
<dbReference type="PRINTS" id="PR00783">
    <property type="entry name" value="MINTRINSICP"/>
</dbReference>
<dbReference type="Proteomes" id="UP000095300">
    <property type="component" value="Unassembled WGS sequence"/>
</dbReference>
<dbReference type="VEuPathDB" id="VectorBase:SCAU004662"/>
<dbReference type="Gene3D" id="1.20.1080.10">
    <property type="entry name" value="Glycerol uptake facilitator protein"/>
    <property type="match status" value="1"/>
</dbReference>
<dbReference type="GO" id="GO:0015267">
    <property type="term" value="F:channel activity"/>
    <property type="evidence" value="ECO:0007669"/>
    <property type="project" value="InterPro"/>
</dbReference>
<proteinExistence type="inferred from homology"/>
<dbReference type="GO" id="GO:0016020">
    <property type="term" value="C:membrane"/>
    <property type="evidence" value="ECO:0007669"/>
    <property type="project" value="UniProtKB-SubCell"/>
</dbReference>
<evidence type="ECO:0000313" key="8">
    <source>
        <dbReference type="Proteomes" id="UP000095300"/>
    </source>
</evidence>
<keyword evidence="2 5" id="KW-0812">Transmembrane</keyword>
<keyword evidence="4 6" id="KW-0472">Membrane</keyword>
<evidence type="ECO:0000256" key="5">
    <source>
        <dbReference type="RuleBase" id="RU000477"/>
    </source>
</evidence>
<evidence type="ECO:0000256" key="3">
    <source>
        <dbReference type="ARBA" id="ARBA00022989"/>
    </source>
</evidence>
<keyword evidence="5" id="KW-0813">Transport</keyword>
<evidence type="ECO:0000313" key="7">
    <source>
        <dbReference type="EnsemblMetazoa" id="SCAU004662-PA"/>
    </source>
</evidence>
<evidence type="ECO:0000256" key="6">
    <source>
        <dbReference type="SAM" id="Phobius"/>
    </source>
</evidence>
<dbReference type="Pfam" id="PF00230">
    <property type="entry name" value="MIP"/>
    <property type="match status" value="1"/>
</dbReference>